<dbReference type="AlphaFoldDB" id="A0A4P5NSV5"/>
<evidence type="ECO:0000259" key="8">
    <source>
        <dbReference type="Pfam" id="PF08439"/>
    </source>
</evidence>
<dbReference type="NCBIfam" id="TIGR02290">
    <property type="entry name" value="M3_fam_3"/>
    <property type="match status" value="1"/>
</dbReference>
<dbReference type="InterPro" id="IPR001567">
    <property type="entry name" value="Pept_M3A_M3B_dom"/>
</dbReference>
<evidence type="ECO:0000256" key="4">
    <source>
        <dbReference type="ARBA" id="ARBA00022833"/>
    </source>
</evidence>
<dbReference type="EMBL" id="BDLU01000063">
    <property type="protein sequence ID" value="GCE84838.1"/>
    <property type="molecule type" value="Genomic_DNA"/>
</dbReference>
<dbReference type="Proteomes" id="UP000315095">
    <property type="component" value="Unassembled WGS sequence"/>
</dbReference>
<dbReference type="InterPro" id="IPR042088">
    <property type="entry name" value="OligoPept_F_C"/>
</dbReference>
<dbReference type="InterPro" id="IPR045090">
    <property type="entry name" value="Pept_M3A_M3B"/>
</dbReference>
<keyword evidence="1 6" id="KW-0645">Protease</keyword>
<gene>
    <name evidence="9" type="primary">pepF</name>
    <name evidence="9" type="ORF">MSKU9_2979</name>
</gene>
<evidence type="ECO:0000256" key="2">
    <source>
        <dbReference type="ARBA" id="ARBA00022723"/>
    </source>
</evidence>
<dbReference type="PANTHER" id="PTHR11804">
    <property type="entry name" value="PROTEASE M3 THIMET OLIGOPEPTIDASE-RELATED"/>
    <property type="match status" value="1"/>
</dbReference>
<dbReference type="Gene3D" id="1.10.1370.20">
    <property type="entry name" value="Oligoendopeptidase f, C-terminal domain"/>
    <property type="match status" value="1"/>
</dbReference>
<dbReference type="GO" id="GO:0004222">
    <property type="term" value="F:metalloendopeptidase activity"/>
    <property type="evidence" value="ECO:0007669"/>
    <property type="project" value="InterPro"/>
</dbReference>
<dbReference type="GO" id="GO:0006518">
    <property type="term" value="P:peptide metabolic process"/>
    <property type="evidence" value="ECO:0007669"/>
    <property type="project" value="TreeGrafter"/>
</dbReference>
<evidence type="ECO:0000256" key="6">
    <source>
        <dbReference type="RuleBase" id="RU003435"/>
    </source>
</evidence>
<name>A0A4P5NSV5_9PROT</name>
<keyword evidence="2 6" id="KW-0479">Metal-binding</keyword>
<dbReference type="CDD" id="cd09610">
    <property type="entry name" value="M3B_PepF"/>
    <property type="match status" value="1"/>
</dbReference>
<organism evidence="9 10">
    <name type="scientific">Komagataeibacter diospyri</name>
    <dbReference type="NCBI Taxonomy" id="1932662"/>
    <lineage>
        <taxon>Bacteria</taxon>
        <taxon>Pseudomonadati</taxon>
        <taxon>Pseudomonadota</taxon>
        <taxon>Alphaproteobacteria</taxon>
        <taxon>Acetobacterales</taxon>
        <taxon>Acetobacteraceae</taxon>
        <taxon>Komagataeibacter</taxon>
    </lineage>
</organism>
<keyword evidence="5 6" id="KW-0482">Metalloprotease</keyword>
<dbReference type="GO" id="GO:0006508">
    <property type="term" value="P:proteolysis"/>
    <property type="evidence" value="ECO:0007669"/>
    <property type="project" value="UniProtKB-KW"/>
</dbReference>
<dbReference type="Pfam" id="PF08439">
    <property type="entry name" value="Peptidase_M3_N"/>
    <property type="match status" value="1"/>
</dbReference>
<dbReference type="InterPro" id="IPR011977">
    <property type="entry name" value="Pept_M3B_clade3"/>
</dbReference>
<evidence type="ECO:0000256" key="5">
    <source>
        <dbReference type="ARBA" id="ARBA00023049"/>
    </source>
</evidence>
<dbReference type="Pfam" id="PF01432">
    <property type="entry name" value="Peptidase_M3"/>
    <property type="match status" value="1"/>
</dbReference>
<evidence type="ECO:0000259" key="7">
    <source>
        <dbReference type="Pfam" id="PF01432"/>
    </source>
</evidence>
<dbReference type="InterPro" id="IPR013647">
    <property type="entry name" value="OligopepF_N_dom"/>
</dbReference>
<comment type="caution">
    <text evidence="9">The sequence shown here is derived from an EMBL/GenBank/DDBJ whole genome shotgun (WGS) entry which is preliminary data.</text>
</comment>
<dbReference type="GO" id="GO:0046872">
    <property type="term" value="F:metal ion binding"/>
    <property type="evidence" value="ECO:0007669"/>
    <property type="project" value="UniProtKB-UniRule"/>
</dbReference>
<keyword evidence="4 6" id="KW-0862">Zinc</keyword>
<evidence type="ECO:0000256" key="3">
    <source>
        <dbReference type="ARBA" id="ARBA00022801"/>
    </source>
</evidence>
<feature type="domain" description="Peptidase M3A/M3B catalytic" evidence="7">
    <location>
        <begin position="305"/>
        <end position="684"/>
    </location>
</feature>
<evidence type="ECO:0000313" key="9">
    <source>
        <dbReference type="EMBL" id="GCE84838.1"/>
    </source>
</evidence>
<accession>A0A4P5NSV5</accession>
<proteinExistence type="inferred from homology"/>
<comment type="similarity">
    <text evidence="6">Belongs to the peptidase M3 family.</text>
</comment>
<protein>
    <submittedName>
        <fullName evidence="9">Oligoendopeptidase F</fullName>
    </submittedName>
</protein>
<reference evidence="10" key="1">
    <citation type="submission" date="2017-01" db="EMBL/GenBank/DDBJ databases">
        <title>Komagataeibacter sp. MSKU9 whole genome sequencing project.</title>
        <authorList>
            <person name="Matsutani M."/>
            <person name="Naloka K."/>
            <person name="Theeragool G."/>
            <person name="Yakushi T."/>
            <person name="Matsushita K."/>
        </authorList>
    </citation>
    <scope>NUCLEOTIDE SEQUENCE [LARGE SCALE GENOMIC DNA]</scope>
    <source>
        <strain evidence="10">MSKU9</strain>
    </source>
</reference>
<feature type="domain" description="Oligopeptidase F N-terminal" evidence="8">
    <location>
        <begin position="221"/>
        <end position="288"/>
    </location>
</feature>
<sequence length="697" mass="76855">MSSGSKPPPWRVAPDRRAGFPYCTDMVGPGRNVRPHLYSGQNIDGRGRALRPDALDSPYGNRGACACAQASPDLMVGARSMSKAYFSAPQAGAAGLFPVHGNAGQPAGGASALAGLPRWDLSDLYDGPDSPQLAIDLDQADADAQAFSRAWQGRLAAVTGGELAQAIAEYQRIDEVLGRAGSYAQLLFAANTSDSDVARFAQSVNERLTAISTHLLFFTLEINRISDDGLGAQMSDPALAHWAPFLRDLRVFRPYQLSDEVEAVLHEKSVTGAAAWNRLFDETMAGLRVRVGGEDTTLGNALDTMSSPDRTVREHAARAIGDELGRNVKLFSLITNTLAKDKAIVDGLRHYPRPTSARNCANMVEDEVVDALVQAVTEAYPRLSHRYYALKAKWLGLEKLEYWDRNAPLTTQDEPLIPWAEATKQVMTAYEGFDPRMGTVAKQFFDHAWIDAPPVPGKASGAFAHPAVPSVHPYLLLNYRGRTRDVMTLAHELGHGVHQVLAGKQGYLMSSTPLTLAETASVFGEMLTFRALLDAQTDPQRRRLMLAAKVEDMLNTVVRQIAFYRFEMLVHEERRHGELLPARIGEIWRQTQVESLGPAFNFTPDYDVYWTYIPHFIHSPFYVYAYAFGDCLVNALYGVFRSGHPGFQDKYLDMLKAGGTRRHRELLAPFGLDAADPGFWQKGLDVIAGFIDELERV</sequence>
<evidence type="ECO:0000313" key="10">
    <source>
        <dbReference type="Proteomes" id="UP000315095"/>
    </source>
</evidence>
<evidence type="ECO:0000256" key="1">
    <source>
        <dbReference type="ARBA" id="ARBA00022670"/>
    </source>
</evidence>
<dbReference type="PANTHER" id="PTHR11804:SF5">
    <property type="entry name" value="OLIGOENDOPEPTIDASE F"/>
    <property type="match status" value="1"/>
</dbReference>
<comment type="cofactor">
    <cofactor evidence="6">
        <name>Zn(2+)</name>
        <dbReference type="ChEBI" id="CHEBI:29105"/>
    </cofactor>
    <text evidence="6">Binds 1 zinc ion.</text>
</comment>
<keyword evidence="3 6" id="KW-0378">Hydrolase</keyword>
<dbReference type="Gene3D" id="1.20.140.70">
    <property type="entry name" value="Oligopeptidase f, N-terminal domain"/>
    <property type="match status" value="1"/>
</dbReference>
<dbReference type="SUPFAM" id="SSF55486">
    <property type="entry name" value="Metalloproteases ('zincins'), catalytic domain"/>
    <property type="match status" value="1"/>
</dbReference>
<keyword evidence="10" id="KW-1185">Reference proteome</keyword>